<accession>A0A4P9YBC2</accession>
<dbReference type="Proteomes" id="UP000281549">
    <property type="component" value="Unassembled WGS sequence"/>
</dbReference>
<dbReference type="EMBL" id="ML006930">
    <property type="protein sequence ID" value="RKP16142.1"/>
    <property type="molecule type" value="Genomic_DNA"/>
</dbReference>
<gene>
    <name evidence="1" type="ORF">ROZALSC1DRAFT_25619</name>
</gene>
<evidence type="ECO:0000313" key="1">
    <source>
        <dbReference type="EMBL" id="RKP16142.1"/>
    </source>
</evidence>
<organism evidence="1 2">
    <name type="scientific">Rozella allomycis (strain CSF55)</name>
    <dbReference type="NCBI Taxonomy" id="988480"/>
    <lineage>
        <taxon>Eukaryota</taxon>
        <taxon>Fungi</taxon>
        <taxon>Fungi incertae sedis</taxon>
        <taxon>Cryptomycota</taxon>
        <taxon>Cryptomycota incertae sedis</taxon>
        <taxon>Rozella</taxon>
    </lineage>
</organism>
<feature type="non-terminal residue" evidence="1">
    <location>
        <position position="1"/>
    </location>
</feature>
<name>A0A4P9YBC2_ROZAC</name>
<sequence>NIKSAVEWVNIYLSVDLPLEISNRFFMLTNDLTSHEIFLKVIAVFFEVIQLSYKMDFGLEEAKIIFPNLFKKYYNFPPKSNVIDLILYEAKVPENITRHEKLIILANATGASFLFCRESDSEYILGIYLNEN</sequence>
<evidence type="ECO:0000313" key="2">
    <source>
        <dbReference type="Proteomes" id="UP000281549"/>
    </source>
</evidence>
<dbReference type="AlphaFoldDB" id="A0A4P9YBC2"/>
<proteinExistence type="predicted"/>
<protein>
    <submittedName>
        <fullName evidence="1">Uncharacterized protein</fullName>
    </submittedName>
</protein>
<reference evidence="2" key="1">
    <citation type="journal article" date="2018" name="Nat. Microbiol.">
        <title>Leveraging single-cell genomics to expand the fungal tree of life.</title>
        <authorList>
            <person name="Ahrendt S.R."/>
            <person name="Quandt C.A."/>
            <person name="Ciobanu D."/>
            <person name="Clum A."/>
            <person name="Salamov A."/>
            <person name="Andreopoulos B."/>
            <person name="Cheng J.F."/>
            <person name="Woyke T."/>
            <person name="Pelin A."/>
            <person name="Henrissat B."/>
            <person name="Reynolds N.K."/>
            <person name="Benny G.L."/>
            <person name="Smith M.E."/>
            <person name="James T.Y."/>
            <person name="Grigoriev I.V."/>
        </authorList>
    </citation>
    <scope>NUCLEOTIDE SEQUENCE [LARGE SCALE GENOMIC DNA]</scope>
    <source>
        <strain evidence="2">CSF55</strain>
    </source>
</reference>